<reference evidence="2 3" key="1">
    <citation type="journal article" date="2018" name="Cell">
        <title>The Chara Genome: Secondary Complexity and Implications for Plant Terrestrialization.</title>
        <authorList>
            <person name="Nishiyama T."/>
            <person name="Sakayama H."/>
            <person name="Vries J.D."/>
            <person name="Buschmann H."/>
            <person name="Saint-Marcoux D."/>
            <person name="Ullrich K.K."/>
            <person name="Haas F.B."/>
            <person name="Vanderstraeten L."/>
            <person name="Becker D."/>
            <person name="Lang D."/>
            <person name="Vosolsobe S."/>
            <person name="Rombauts S."/>
            <person name="Wilhelmsson P.K.I."/>
            <person name="Janitza P."/>
            <person name="Kern R."/>
            <person name="Heyl A."/>
            <person name="Rumpler F."/>
            <person name="Villalobos L.I.A.C."/>
            <person name="Clay J.M."/>
            <person name="Skokan R."/>
            <person name="Toyoda A."/>
            <person name="Suzuki Y."/>
            <person name="Kagoshima H."/>
            <person name="Schijlen E."/>
            <person name="Tajeshwar N."/>
            <person name="Catarino B."/>
            <person name="Hetherington A.J."/>
            <person name="Saltykova A."/>
            <person name="Bonnot C."/>
            <person name="Breuninger H."/>
            <person name="Symeonidi A."/>
            <person name="Radhakrishnan G.V."/>
            <person name="Van Nieuwerburgh F."/>
            <person name="Deforce D."/>
            <person name="Chang C."/>
            <person name="Karol K.G."/>
            <person name="Hedrich R."/>
            <person name="Ulvskov P."/>
            <person name="Glockner G."/>
            <person name="Delwiche C.F."/>
            <person name="Petrasek J."/>
            <person name="Van de Peer Y."/>
            <person name="Friml J."/>
            <person name="Beilby M."/>
            <person name="Dolan L."/>
            <person name="Kohara Y."/>
            <person name="Sugano S."/>
            <person name="Fujiyama A."/>
            <person name="Delaux P.-M."/>
            <person name="Quint M."/>
            <person name="TheiBen G."/>
            <person name="Hagemann M."/>
            <person name="Harholt J."/>
            <person name="Dunand C."/>
            <person name="Zachgo S."/>
            <person name="Langdale J."/>
            <person name="Maumus F."/>
            <person name="Straeten D.V.D."/>
            <person name="Gould S.B."/>
            <person name="Rensing S.A."/>
        </authorList>
    </citation>
    <scope>NUCLEOTIDE SEQUENCE [LARGE SCALE GENOMIC DNA]</scope>
    <source>
        <strain evidence="2 3">S276</strain>
    </source>
</reference>
<feature type="compositionally biased region" description="Acidic residues" evidence="1">
    <location>
        <begin position="171"/>
        <end position="180"/>
    </location>
</feature>
<feature type="compositionally biased region" description="Acidic residues" evidence="1">
    <location>
        <begin position="211"/>
        <end position="227"/>
    </location>
</feature>
<name>A0A388LB71_CHABU</name>
<sequence>MKAFDVRENGTEFQMLDPEKFLFKTNGYRMTGSLPVVDSAFMLSKPLVQFNSPADQLATFVMRYREEFARLPAAQQVDRVFVPIDAPSSLAAGLKRRKDQPARAGGKRKQLPTAPFSSAAVVQALPAPVSPSDRQGRDAAEQSSEATDYDDRAVRYQAGPQHRSRGGASAFDDEECEGQDGEGGGWDGEGGGEEGEGGGEEEEGGGKADDGNEGDAEGEDDGMDEERDNVGEVVEDNRSSQFHRRHHNESQGRREDDACRVGNAVDAGGQPAASCGMSQSYDQTKDGRDEPCSRGKRKRGEASTSPASRTKQARADAVNEARGALMTSQEARAPRKTGGGGRSGSRGGGRGSGRKGSQRSRAPELRDSGDEGEGVGPRMPKDIEELVQHAAPVDTTRCFFLEYDEQGFARQDVQVVNVDVNKIKPIPRGKILFNHRSLSENIVRGIESAIESSISADPGVWDRPELVLAPVDPNVIVGGQGRRITPGEFFQRGSTEFDWYAVCGQHTVEAMKRLVGKDSPAIKVYSLRTYSKVRVVFFDDDHTRGYFNVSLFDNTRENRVMMLSFQDAVRDMRQWWIDNNRIEALKAKVSEKDAVAVAHQKTWQNFLRACMGKACDKAFVKQTLDNEYSKDWSNKLREYLNLATSTHTVWPLVEKFFAMFEEGKLPIGDGKIPLEMSGRMEGRLPGPYTDENKGQQTLYHCIYARDGPKGSTVSWKDLCPTYFKNFGDMTCREKEVALLLLMSGKVVATKVRVTPPRVNTECLLDIMRKERYMVRMFNYVVFRAEGRAGDEWNDDFFMSYEDLEERYASNGLCADEWEKRREKLHSNLVKTIPRRLGGVEEARQGAGLGPTEVMYKEVFIYTTIDKLDMPRAEMKRIASSARHLVWDKLSRQTTLLPVCMRSKEVMAVPVDIVAATQKMACRAAIVDISATNFSSAWTLQDFDALYAMMAKCCGPNWVLFFFAPQNVQSDVLRQLYRWEDIELILRSWKRVDSPPSDVTRYDNIAMSSRDLMAIVLHAEGGDLKKVTVAPRLHNDLTEVHVVEEKFGKCLRKHAGVEGDESAAYSIWKREPDKLRKLCGSFVREAESVLLLGRAHAGLVWKLLLAGNYVIACDESAKDIAYLTKFVDILVKDGGFACHLEKPRATHRTNRDMYHKLGPKRLKVWEYLFCDAPDGRLDGGYIYRKAKVTEALKHYHGALTGAFETFVARCEILRFDLHKDKLTFKDYADLGKLGEGLNPVDSEEDSSDSDLEINKDTNATGWCGKSAAMEHSVKGYGPGQSEGCSNMPPANSVASDVDRVVCTPVEDDEDDDLDIPAQPTKLAPGDPISPRFCADANNVYFLDDKYARTRLETVSPHGKGQLVEDDGAISTIPLSEREPGESETFIAAKAKQFFDALGTTRQLEYSHKFYELQSSPSYGKIDWKVERAAALENMDVDSREDAAPVPEAATGNTMGEQREDGGTTFGVKPPLLEAGNTPAGKNSIGAISVTTGDTSQGATYGSLLATGAALAGTSEMVSESTAGMGVTGMSLHPPTCISKGDAHCTTTPQGGVTGDDGNGGNAGGSPRSCNIEDMTTDDEDGVEGGKGVSDPTRAENEG</sequence>
<comment type="caution">
    <text evidence="2">The sequence shown here is derived from an EMBL/GenBank/DDBJ whole genome shotgun (WGS) entry which is preliminary data.</text>
</comment>
<feature type="region of interest" description="Disordered" evidence="1">
    <location>
        <begin position="1546"/>
        <end position="1597"/>
    </location>
</feature>
<evidence type="ECO:0000313" key="3">
    <source>
        <dbReference type="Proteomes" id="UP000265515"/>
    </source>
</evidence>
<organism evidence="2 3">
    <name type="scientific">Chara braunii</name>
    <name type="common">Braun's stonewort</name>
    <dbReference type="NCBI Taxonomy" id="69332"/>
    <lineage>
        <taxon>Eukaryota</taxon>
        <taxon>Viridiplantae</taxon>
        <taxon>Streptophyta</taxon>
        <taxon>Charophyceae</taxon>
        <taxon>Charales</taxon>
        <taxon>Characeae</taxon>
        <taxon>Chara</taxon>
    </lineage>
</organism>
<evidence type="ECO:0000313" key="2">
    <source>
        <dbReference type="EMBL" id="GBG79432.1"/>
    </source>
</evidence>
<evidence type="ECO:0000256" key="1">
    <source>
        <dbReference type="SAM" id="MobiDB-lite"/>
    </source>
</evidence>
<feature type="region of interest" description="Disordered" evidence="1">
    <location>
        <begin position="1435"/>
        <end position="1460"/>
    </location>
</feature>
<gene>
    <name evidence="2" type="ORF">CBR_g29579</name>
</gene>
<feature type="region of interest" description="Disordered" evidence="1">
    <location>
        <begin position="1305"/>
        <end position="1327"/>
    </location>
</feature>
<feature type="compositionally biased region" description="Gly residues" evidence="1">
    <location>
        <begin position="1550"/>
        <end position="1562"/>
    </location>
</feature>
<feature type="compositionally biased region" description="Basic and acidic residues" evidence="1">
    <location>
        <begin position="283"/>
        <end position="293"/>
    </location>
</feature>
<dbReference type="EMBL" id="BFEA01000319">
    <property type="protein sequence ID" value="GBG79432.1"/>
    <property type="molecule type" value="Genomic_DNA"/>
</dbReference>
<feature type="region of interest" description="Disordered" evidence="1">
    <location>
        <begin position="92"/>
        <end position="379"/>
    </location>
</feature>
<feature type="compositionally biased region" description="Acidic residues" evidence="1">
    <location>
        <begin position="190"/>
        <end position="203"/>
    </location>
</feature>
<proteinExistence type="predicted"/>
<dbReference type="Proteomes" id="UP000265515">
    <property type="component" value="Unassembled WGS sequence"/>
</dbReference>
<dbReference type="Gramene" id="GBG79432">
    <property type="protein sequence ID" value="GBG79432"/>
    <property type="gene ID" value="CBR_g29579"/>
</dbReference>
<feature type="compositionally biased region" description="Gly residues" evidence="1">
    <location>
        <begin position="337"/>
        <end position="351"/>
    </location>
</feature>
<keyword evidence="3" id="KW-1185">Reference proteome</keyword>
<accession>A0A388LB71</accession>
<protein>
    <submittedName>
        <fullName evidence="2">Uncharacterized protein</fullName>
    </submittedName>
</protein>
<feature type="compositionally biased region" description="Basic and acidic residues" evidence="1">
    <location>
        <begin position="248"/>
        <end position="259"/>
    </location>
</feature>